<gene>
    <name evidence="3" type="ORF">B0I36DRAFT_348604</name>
</gene>
<accession>A0A9P9BS77</accession>
<feature type="region of interest" description="Disordered" evidence="1">
    <location>
        <begin position="27"/>
        <end position="92"/>
    </location>
</feature>
<evidence type="ECO:0000256" key="1">
    <source>
        <dbReference type="SAM" id="MobiDB-lite"/>
    </source>
</evidence>
<evidence type="ECO:0000256" key="2">
    <source>
        <dbReference type="SAM" id="SignalP"/>
    </source>
</evidence>
<evidence type="ECO:0000313" key="3">
    <source>
        <dbReference type="EMBL" id="KAH7033565.1"/>
    </source>
</evidence>
<evidence type="ECO:0000313" key="4">
    <source>
        <dbReference type="Proteomes" id="UP000756346"/>
    </source>
</evidence>
<feature type="compositionally biased region" description="Pro residues" evidence="1">
    <location>
        <begin position="36"/>
        <end position="92"/>
    </location>
</feature>
<feature type="signal peptide" evidence="2">
    <location>
        <begin position="1"/>
        <end position="21"/>
    </location>
</feature>
<dbReference type="RefSeq" id="XP_046014397.1">
    <property type="nucleotide sequence ID" value="XM_046156707.1"/>
</dbReference>
<reference evidence="3" key="1">
    <citation type="journal article" date="2021" name="Nat. Commun.">
        <title>Genetic determinants of endophytism in the Arabidopsis root mycobiome.</title>
        <authorList>
            <person name="Mesny F."/>
            <person name="Miyauchi S."/>
            <person name="Thiergart T."/>
            <person name="Pickel B."/>
            <person name="Atanasova L."/>
            <person name="Karlsson M."/>
            <person name="Huettel B."/>
            <person name="Barry K.W."/>
            <person name="Haridas S."/>
            <person name="Chen C."/>
            <person name="Bauer D."/>
            <person name="Andreopoulos W."/>
            <person name="Pangilinan J."/>
            <person name="LaButti K."/>
            <person name="Riley R."/>
            <person name="Lipzen A."/>
            <person name="Clum A."/>
            <person name="Drula E."/>
            <person name="Henrissat B."/>
            <person name="Kohler A."/>
            <person name="Grigoriev I.V."/>
            <person name="Martin F.M."/>
            <person name="Hacquard S."/>
        </authorList>
    </citation>
    <scope>NUCLEOTIDE SEQUENCE</scope>
    <source>
        <strain evidence="3">MPI-CAGE-CH-0230</strain>
    </source>
</reference>
<proteinExistence type="predicted"/>
<protein>
    <submittedName>
        <fullName evidence="3">Uncharacterized protein</fullName>
    </submittedName>
</protein>
<comment type="caution">
    <text evidence="3">The sequence shown here is derived from an EMBL/GenBank/DDBJ whole genome shotgun (WGS) entry which is preliminary data.</text>
</comment>
<keyword evidence="4" id="KW-1185">Reference proteome</keyword>
<dbReference type="Proteomes" id="UP000756346">
    <property type="component" value="Unassembled WGS sequence"/>
</dbReference>
<keyword evidence="2" id="KW-0732">Signal</keyword>
<name>A0A9P9BS77_9PEZI</name>
<organism evidence="3 4">
    <name type="scientific">Microdochium trichocladiopsis</name>
    <dbReference type="NCBI Taxonomy" id="1682393"/>
    <lineage>
        <taxon>Eukaryota</taxon>
        <taxon>Fungi</taxon>
        <taxon>Dikarya</taxon>
        <taxon>Ascomycota</taxon>
        <taxon>Pezizomycotina</taxon>
        <taxon>Sordariomycetes</taxon>
        <taxon>Xylariomycetidae</taxon>
        <taxon>Xylariales</taxon>
        <taxon>Microdochiaceae</taxon>
        <taxon>Microdochium</taxon>
    </lineage>
</organism>
<dbReference type="OrthoDB" id="4867494at2759"/>
<dbReference type="EMBL" id="JAGTJQ010000004">
    <property type="protein sequence ID" value="KAH7033565.1"/>
    <property type="molecule type" value="Genomic_DNA"/>
</dbReference>
<feature type="chain" id="PRO_5040134208" evidence="2">
    <location>
        <begin position="22"/>
        <end position="193"/>
    </location>
</feature>
<dbReference type="GeneID" id="70186253"/>
<dbReference type="AlphaFoldDB" id="A0A9P9BS77"/>
<sequence length="193" mass="19810">MKVFSATVFPIIALLTSTALGRVHNQIGPRQEVPSPGTPPSPEPVPPSPPSSPPVDPSVPALPVPPPPAPAPAPIDPNPGPDPIPVPAPPPSSPVPFSGPNCGKGYTYCGYMLTNNGHNFTPEQISQAYCDGLTDHCNGSPATASKTNVAQAVFVCLDDAPKSTVKLLCACSGECTNDPATNNIAQCNDACWN</sequence>